<dbReference type="CDD" id="cd22159">
    <property type="entry name" value="F-box_AtTIR1-like"/>
    <property type="match status" value="1"/>
</dbReference>
<dbReference type="OMA" id="ELVFDPM"/>
<gene>
    <name evidence="3" type="primary">LOC110976929</name>
</gene>
<evidence type="ECO:0000313" key="3">
    <source>
        <dbReference type="RefSeq" id="XP_022086335.1"/>
    </source>
</evidence>
<dbReference type="OrthoDB" id="6421103at2759"/>
<sequence>MSETGQDHLVDVENEAGPSTESGVTHREHVDWSLLPDVTTTVIASYLLPWQRGYMAMVCSNWNRAIMKSPHLWRTKEFRLHGNWRDCHNLAYAKSVGRHLKRVYCSFGFRSHRYPRRMQKFFTALLAELYRSGPVQLLDLHVTSMQFHRNFQSPDTHHARKGIMRSLNRFLRRQTMLETLDLSEDLLRLDEGIALLSSVTENSSSTLKVLYIDDTFQQGAGVHADSSFARIMGRFTELVDVTINYSCMSAELLSRLATACSSALQVLNITTHRHDSHEHSIDREAWVDFSEALPGTHVTLSMSGIVRMVAVYRILTPGMPLTSLRVFGHNDGGFHPDRTLRYLSRHFQHSIRKIVVDVGPVYHPYGRGLHNLVQNCKKVENLQIHGRISWPVLRDVFDFVDETYIKKGLRPSLTYLRVVITTIGFGQEEALVMEEFRPTFDLHNLNYELVFDPMYPLPLGPLVPEADGQLVDDGIEVW</sequence>
<dbReference type="KEGG" id="aplc:110976929"/>
<dbReference type="CTD" id="162517"/>
<dbReference type="GeneID" id="110976929"/>
<feature type="compositionally biased region" description="Basic and acidic residues" evidence="1">
    <location>
        <begin position="1"/>
        <end position="11"/>
    </location>
</feature>
<organism evidence="2 3">
    <name type="scientific">Acanthaster planci</name>
    <name type="common">Crown-of-thorns starfish</name>
    <dbReference type="NCBI Taxonomy" id="133434"/>
    <lineage>
        <taxon>Eukaryota</taxon>
        <taxon>Metazoa</taxon>
        <taxon>Echinodermata</taxon>
        <taxon>Eleutherozoa</taxon>
        <taxon>Asterozoa</taxon>
        <taxon>Asteroidea</taxon>
        <taxon>Valvatacea</taxon>
        <taxon>Valvatida</taxon>
        <taxon>Acanthasteridae</taxon>
        <taxon>Acanthaster</taxon>
    </lineage>
</organism>
<reference evidence="3" key="1">
    <citation type="submission" date="2025-08" db="UniProtKB">
        <authorList>
            <consortium name="RefSeq"/>
        </authorList>
    </citation>
    <scope>IDENTIFICATION</scope>
</reference>
<dbReference type="Gene3D" id="1.20.1280.50">
    <property type="match status" value="1"/>
</dbReference>
<dbReference type="AlphaFoldDB" id="A0A8B7Y211"/>
<dbReference type="RefSeq" id="XP_022086335.1">
    <property type="nucleotide sequence ID" value="XM_022230643.1"/>
</dbReference>
<dbReference type="Gene3D" id="3.80.10.10">
    <property type="entry name" value="Ribonuclease Inhibitor"/>
    <property type="match status" value="1"/>
</dbReference>
<keyword evidence="2" id="KW-1185">Reference proteome</keyword>
<dbReference type="SUPFAM" id="SSF81383">
    <property type="entry name" value="F-box domain"/>
    <property type="match status" value="1"/>
</dbReference>
<dbReference type="Proteomes" id="UP000694845">
    <property type="component" value="Unplaced"/>
</dbReference>
<dbReference type="PANTHER" id="PTHR20872">
    <property type="match status" value="1"/>
</dbReference>
<name>A0A8B7Y211_ACAPL</name>
<proteinExistence type="predicted"/>
<accession>A0A8B7Y211</accession>
<dbReference type="PANTHER" id="PTHR20872:SF1">
    <property type="entry name" value="F-BOX DOMAIN-CONTAINING PROTEIN"/>
    <property type="match status" value="1"/>
</dbReference>
<evidence type="ECO:0000313" key="2">
    <source>
        <dbReference type="Proteomes" id="UP000694845"/>
    </source>
</evidence>
<feature type="region of interest" description="Disordered" evidence="1">
    <location>
        <begin position="1"/>
        <end position="25"/>
    </location>
</feature>
<dbReference type="SUPFAM" id="SSF52047">
    <property type="entry name" value="RNI-like"/>
    <property type="match status" value="1"/>
</dbReference>
<evidence type="ECO:0000256" key="1">
    <source>
        <dbReference type="SAM" id="MobiDB-lite"/>
    </source>
</evidence>
<dbReference type="InterPro" id="IPR036047">
    <property type="entry name" value="F-box-like_dom_sf"/>
</dbReference>
<dbReference type="InterPro" id="IPR032675">
    <property type="entry name" value="LRR_dom_sf"/>
</dbReference>
<protein>
    <submittedName>
        <fullName evidence="3">F-box only protein 39-like</fullName>
    </submittedName>
</protein>